<dbReference type="RefSeq" id="WP_014681666.1">
    <property type="nucleotide sequence ID" value="NC_017770.1"/>
</dbReference>
<reference evidence="3" key="1">
    <citation type="submission" date="2012-02" db="EMBL/GenBank/DDBJ databases">
        <title>The complete genome of Solitalea canadensis DSM 3403.</title>
        <authorList>
            <consortium name="US DOE Joint Genome Institute (JGI-PGF)"/>
            <person name="Lucas S."/>
            <person name="Copeland A."/>
            <person name="Lapidus A."/>
            <person name="Glavina del Rio T."/>
            <person name="Dalin E."/>
            <person name="Tice H."/>
            <person name="Bruce D."/>
            <person name="Goodwin L."/>
            <person name="Pitluck S."/>
            <person name="Peters L."/>
            <person name="Ovchinnikova G."/>
            <person name="Lu M."/>
            <person name="Kyrpides N."/>
            <person name="Mavromatis K."/>
            <person name="Ivanova N."/>
            <person name="Brettin T."/>
            <person name="Detter J.C."/>
            <person name="Han C."/>
            <person name="Larimer F."/>
            <person name="Land M."/>
            <person name="Hauser L."/>
            <person name="Markowitz V."/>
            <person name="Cheng J.-F."/>
            <person name="Hugenholtz P."/>
            <person name="Woyke T."/>
            <person name="Wu D."/>
            <person name="Spring S."/>
            <person name="Schroeder M."/>
            <person name="Kopitz M."/>
            <person name="Brambilla E."/>
            <person name="Klenk H.-P."/>
            <person name="Eisen J.A."/>
        </authorList>
    </citation>
    <scope>NUCLEOTIDE SEQUENCE</scope>
    <source>
        <strain evidence="3">DSM 3403</strain>
    </source>
</reference>
<protein>
    <recommendedName>
        <fullName evidence="2">DUF4476 domain-containing protein</fullName>
    </recommendedName>
</protein>
<feature type="signal peptide" evidence="1">
    <location>
        <begin position="1"/>
        <end position="23"/>
    </location>
</feature>
<evidence type="ECO:0000256" key="1">
    <source>
        <dbReference type="SAM" id="SignalP"/>
    </source>
</evidence>
<dbReference type="Pfam" id="PF14771">
    <property type="entry name" value="DUF4476"/>
    <property type="match status" value="1"/>
</dbReference>
<organism evidence="3 4">
    <name type="scientific">Solitalea canadensis (strain ATCC 29591 / DSM 3403 / JCM 21819 / LMG 8368 / NBRC 15130 / NCIMB 12057 / USAM 9D)</name>
    <name type="common">Flexibacter canadensis</name>
    <dbReference type="NCBI Taxonomy" id="929556"/>
    <lineage>
        <taxon>Bacteria</taxon>
        <taxon>Pseudomonadati</taxon>
        <taxon>Bacteroidota</taxon>
        <taxon>Sphingobacteriia</taxon>
        <taxon>Sphingobacteriales</taxon>
        <taxon>Sphingobacteriaceae</taxon>
        <taxon>Solitalea</taxon>
    </lineage>
</organism>
<gene>
    <name evidence="3" type="ordered locus">Solca_3438</name>
</gene>
<proteinExistence type="predicted"/>
<dbReference type="STRING" id="929556.Solca_3438"/>
<keyword evidence="1" id="KW-0732">Signal</keyword>
<accession>H8KXB4</accession>
<evidence type="ECO:0000313" key="3">
    <source>
        <dbReference type="EMBL" id="AFD08443.1"/>
    </source>
</evidence>
<dbReference type="EMBL" id="CP003349">
    <property type="protein sequence ID" value="AFD08443.1"/>
    <property type="molecule type" value="Genomic_DNA"/>
</dbReference>
<dbReference type="KEGG" id="scn:Solca_3438"/>
<name>H8KXB4_SOLCM</name>
<sequence length="245" mass="28315">MNSNYLKITVALFLSFISINTFAFNQTVTVSLSNRESIIVEIDGRVQNSRPQRQVIISSMNQGVHSLKVYRSSSNSSRPVAINNQKVLYTGNFYLNNNRSMAVTIDNWGRASFVEVDTRSNNNDNYDRYPDNDYDRYPNSNYHDCIPMTSGEFDQLKNSLKDRSFDDKKMDLLKVVINNNYFSTNQVKEIVKLFSFNNNQLNAAKLLYPYTVDQEYYYTVGDAFTFSSSKNDLDKFLATQSQNRK</sequence>
<dbReference type="AlphaFoldDB" id="H8KXB4"/>
<dbReference type="eggNOG" id="COG2913">
    <property type="taxonomic scope" value="Bacteria"/>
</dbReference>
<feature type="domain" description="DUF4476" evidence="2">
    <location>
        <begin position="148"/>
        <end position="237"/>
    </location>
</feature>
<feature type="chain" id="PRO_5003613497" description="DUF4476 domain-containing protein" evidence="1">
    <location>
        <begin position="24"/>
        <end position="245"/>
    </location>
</feature>
<evidence type="ECO:0000313" key="4">
    <source>
        <dbReference type="Proteomes" id="UP000007590"/>
    </source>
</evidence>
<dbReference type="InterPro" id="IPR028011">
    <property type="entry name" value="DUF4476"/>
</dbReference>
<evidence type="ECO:0000259" key="2">
    <source>
        <dbReference type="Pfam" id="PF14771"/>
    </source>
</evidence>
<dbReference type="OrthoDB" id="1033069at2"/>
<keyword evidence="4" id="KW-1185">Reference proteome</keyword>
<dbReference type="Proteomes" id="UP000007590">
    <property type="component" value="Chromosome"/>
</dbReference>
<dbReference type="HOGENOM" id="CLU_1133006_0_0_10"/>